<comment type="caution">
    <text evidence="9">The sequence shown here is derived from an EMBL/GenBank/DDBJ whole genome shotgun (WGS) entry which is preliminary data.</text>
</comment>
<dbReference type="GO" id="GO:0005199">
    <property type="term" value="F:structural constituent of cell wall"/>
    <property type="evidence" value="ECO:0007669"/>
    <property type="project" value="InterPro"/>
</dbReference>
<feature type="region of interest" description="Disordered" evidence="8">
    <location>
        <begin position="27"/>
        <end position="60"/>
    </location>
</feature>
<feature type="signal peptide" evidence="7">
    <location>
        <begin position="1"/>
        <end position="18"/>
    </location>
</feature>
<keyword evidence="4 7" id="KW-0964">Secreted</keyword>
<dbReference type="EMBL" id="JADNRY010000001">
    <property type="protein sequence ID" value="KAF9078458.1"/>
    <property type="molecule type" value="Genomic_DNA"/>
</dbReference>
<keyword evidence="5 7" id="KW-1015">Disulfide bond</keyword>
<evidence type="ECO:0000313" key="9">
    <source>
        <dbReference type="EMBL" id="KAF9078458.1"/>
    </source>
</evidence>
<evidence type="ECO:0000256" key="6">
    <source>
        <dbReference type="ARBA" id="ARBA00093546"/>
    </source>
</evidence>
<comment type="subunit">
    <text evidence="6">Self-assembles to form functional amyloid fibrils called rodlets. Self-assembly into fibrillar rodlets occurs spontaneously at hydrophobic:hydrophilic interfaces and the rodlets further associate laterally to form amphipathic monolayers.</text>
</comment>
<comment type="similarity">
    <text evidence="2 7">Belongs to the fungal hydrophobin family.</text>
</comment>
<name>A0A9P5QA90_9AGAR</name>
<comment type="subcellular location">
    <subcellularLocation>
        <location evidence="1 7">Secreted</location>
        <location evidence="1 7">Cell wall</location>
    </subcellularLocation>
</comment>
<dbReference type="Pfam" id="PF01185">
    <property type="entry name" value="Hydrophobin"/>
    <property type="match status" value="1"/>
</dbReference>
<evidence type="ECO:0000256" key="3">
    <source>
        <dbReference type="ARBA" id="ARBA00022512"/>
    </source>
</evidence>
<evidence type="ECO:0000256" key="1">
    <source>
        <dbReference type="ARBA" id="ARBA00004191"/>
    </source>
</evidence>
<feature type="chain" id="PRO_5040532264" description="Hydrophobin" evidence="7">
    <location>
        <begin position="19"/>
        <end position="136"/>
    </location>
</feature>
<dbReference type="GO" id="GO:0009277">
    <property type="term" value="C:fungal-type cell wall"/>
    <property type="evidence" value="ECO:0007669"/>
    <property type="project" value="InterPro"/>
</dbReference>
<dbReference type="Proteomes" id="UP000772434">
    <property type="component" value="Unassembled WGS sequence"/>
</dbReference>
<dbReference type="CDD" id="cd23507">
    <property type="entry name" value="hydrophobin_I"/>
    <property type="match status" value="1"/>
</dbReference>
<evidence type="ECO:0000256" key="8">
    <source>
        <dbReference type="SAM" id="MobiDB-lite"/>
    </source>
</evidence>
<keyword evidence="3 7" id="KW-0134">Cell wall</keyword>
<keyword evidence="7" id="KW-0732">Signal</keyword>
<dbReference type="AlphaFoldDB" id="A0A9P5QA90"/>
<evidence type="ECO:0000256" key="2">
    <source>
        <dbReference type="ARBA" id="ARBA00010446"/>
    </source>
</evidence>
<evidence type="ECO:0000256" key="4">
    <source>
        <dbReference type="ARBA" id="ARBA00022525"/>
    </source>
</evidence>
<evidence type="ECO:0000256" key="7">
    <source>
        <dbReference type="RuleBase" id="RU365009"/>
    </source>
</evidence>
<accession>A0A9P5QA90</accession>
<reference evidence="9" key="1">
    <citation type="submission" date="2020-11" db="EMBL/GenBank/DDBJ databases">
        <authorList>
            <consortium name="DOE Joint Genome Institute"/>
            <person name="Ahrendt S."/>
            <person name="Riley R."/>
            <person name="Andreopoulos W."/>
            <person name="Labutti K."/>
            <person name="Pangilinan J."/>
            <person name="Ruiz-Duenas F.J."/>
            <person name="Barrasa J.M."/>
            <person name="Sanchez-Garcia M."/>
            <person name="Camarero S."/>
            <person name="Miyauchi S."/>
            <person name="Serrano A."/>
            <person name="Linde D."/>
            <person name="Babiker R."/>
            <person name="Drula E."/>
            <person name="Ayuso-Fernandez I."/>
            <person name="Pacheco R."/>
            <person name="Padilla G."/>
            <person name="Ferreira P."/>
            <person name="Barriuso J."/>
            <person name="Kellner H."/>
            <person name="Castanera R."/>
            <person name="Alfaro M."/>
            <person name="Ramirez L."/>
            <person name="Pisabarro A.G."/>
            <person name="Kuo A."/>
            <person name="Tritt A."/>
            <person name="Lipzen A."/>
            <person name="He G."/>
            <person name="Yan M."/>
            <person name="Ng V."/>
            <person name="Cullen D."/>
            <person name="Martin F."/>
            <person name="Rosso M.-N."/>
            <person name="Henrissat B."/>
            <person name="Hibbett D."/>
            <person name="Martinez A.T."/>
            <person name="Grigoriev I.V."/>
        </authorList>
    </citation>
    <scope>NUCLEOTIDE SEQUENCE</scope>
    <source>
        <strain evidence="9">AH 40177</strain>
    </source>
</reference>
<dbReference type="OrthoDB" id="4225815at2759"/>
<protein>
    <recommendedName>
        <fullName evidence="7">Hydrophobin</fullName>
    </recommendedName>
</protein>
<sequence length="136" mass="13888">MKFTSVFTFALAVATVSATPFRETNGERLARGLPPLPPQRRSGTPAYAAKRTSPSSAPGQCSTGTLQCCQSTAQASDPIAEILLGLLGIVLPGNALVGLTCSPLNILGGGTCFTQTVCCTDNSSSLISIGCLPITL</sequence>
<proteinExistence type="inferred from homology"/>
<evidence type="ECO:0000256" key="5">
    <source>
        <dbReference type="ARBA" id="ARBA00023157"/>
    </source>
</evidence>
<dbReference type="InterPro" id="IPR001338">
    <property type="entry name" value="Class_I_Hydrophobin"/>
</dbReference>
<keyword evidence="10" id="KW-1185">Reference proteome</keyword>
<evidence type="ECO:0000313" key="10">
    <source>
        <dbReference type="Proteomes" id="UP000772434"/>
    </source>
</evidence>
<dbReference type="SMART" id="SM00075">
    <property type="entry name" value="HYDRO"/>
    <property type="match status" value="1"/>
</dbReference>
<organism evidence="9 10">
    <name type="scientific">Rhodocollybia butyracea</name>
    <dbReference type="NCBI Taxonomy" id="206335"/>
    <lineage>
        <taxon>Eukaryota</taxon>
        <taxon>Fungi</taxon>
        <taxon>Dikarya</taxon>
        <taxon>Basidiomycota</taxon>
        <taxon>Agaricomycotina</taxon>
        <taxon>Agaricomycetes</taxon>
        <taxon>Agaricomycetidae</taxon>
        <taxon>Agaricales</taxon>
        <taxon>Marasmiineae</taxon>
        <taxon>Omphalotaceae</taxon>
        <taxon>Rhodocollybia</taxon>
    </lineage>
</organism>
<gene>
    <name evidence="9" type="ORF">BDP27DRAFT_1440911</name>
</gene>